<name>A0ABN7V7R4_GIGMA</name>
<evidence type="ECO:0000313" key="1">
    <source>
        <dbReference type="EMBL" id="CAG8734820.1"/>
    </source>
</evidence>
<feature type="non-terminal residue" evidence="1">
    <location>
        <position position="1"/>
    </location>
</feature>
<keyword evidence="2" id="KW-1185">Reference proteome</keyword>
<proteinExistence type="predicted"/>
<comment type="caution">
    <text evidence="1">The sequence shown here is derived from an EMBL/GenBank/DDBJ whole genome shotgun (WGS) entry which is preliminary data.</text>
</comment>
<accession>A0ABN7V7R4</accession>
<sequence length="48" mass="5478">NNLKALTQQILFNKTTIFLDNLSLCLLFVSHDMCNNVTIVQLYNLGVH</sequence>
<protein>
    <submittedName>
        <fullName evidence="1">39436_t:CDS:1</fullName>
    </submittedName>
</protein>
<dbReference type="Proteomes" id="UP000789901">
    <property type="component" value="Unassembled WGS sequence"/>
</dbReference>
<gene>
    <name evidence="1" type="ORF">GMARGA_LOCUS14747</name>
</gene>
<organism evidence="1 2">
    <name type="scientific">Gigaspora margarita</name>
    <dbReference type="NCBI Taxonomy" id="4874"/>
    <lineage>
        <taxon>Eukaryota</taxon>
        <taxon>Fungi</taxon>
        <taxon>Fungi incertae sedis</taxon>
        <taxon>Mucoromycota</taxon>
        <taxon>Glomeromycotina</taxon>
        <taxon>Glomeromycetes</taxon>
        <taxon>Diversisporales</taxon>
        <taxon>Gigasporaceae</taxon>
        <taxon>Gigaspora</taxon>
    </lineage>
</organism>
<evidence type="ECO:0000313" key="2">
    <source>
        <dbReference type="Proteomes" id="UP000789901"/>
    </source>
</evidence>
<reference evidence="1 2" key="1">
    <citation type="submission" date="2021-06" db="EMBL/GenBank/DDBJ databases">
        <authorList>
            <person name="Kallberg Y."/>
            <person name="Tangrot J."/>
            <person name="Rosling A."/>
        </authorList>
    </citation>
    <scope>NUCLEOTIDE SEQUENCE [LARGE SCALE GENOMIC DNA]</scope>
    <source>
        <strain evidence="1 2">120-4 pot B 10/14</strain>
    </source>
</reference>
<dbReference type="EMBL" id="CAJVQB010009895">
    <property type="protein sequence ID" value="CAG8734820.1"/>
    <property type="molecule type" value="Genomic_DNA"/>
</dbReference>